<gene>
    <name evidence="3" type="ORF">WN48_03477</name>
</gene>
<protein>
    <recommendedName>
        <fullName evidence="2">Groucho/TLE N-terminal Q-rich domain-containing protein</fullName>
    </recommendedName>
</protein>
<organism evidence="3 4">
    <name type="scientific">Eufriesea mexicana</name>
    <dbReference type="NCBI Taxonomy" id="516756"/>
    <lineage>
        <taxon>Eukaryota</taxon>
        <taxon>Metazoa</taxon>
        <taxon>Ecdysozoa</taxon>
        <taxon>Arthropoda</taxon>
        <taxon>Hexapoda</taxon>
        <taxon>Insecta</taxon>
        <taxon>Pterygota</taxon>
        <taxon>Neoptera</taxon>
        <taxon>Endopterygota</taxon>
        <taxon>Hymenoptera</taxon>
        <taxon>Apocrita</taxon>
        <taxon>Aculeata</taxon>
        <taxon>Apoidea</taxon>
        <taxon>Anthophila</taxon>
        <taxon>Apidae</taxon>
        <taxon>Eufriesea</taxon>
    </lineage>
</organism>
<dbReference type="AlphaFoldDB" id="A0A310SF80"/>
<evidence type="ECO:0000259" key="2">
    <source>
        <dbReference type="Pfam" id="PF03920"/>
    </source>
</evidence>
<dbReference type="InterPro" id="IPR005617">
    <property type="entry name" value="Groucho/TLE_N"/>
</dbReference>
<keyword evidence="4" id="KW-1185">Reference proteome</keyword>
<dbReference type="Proteomes" id="UP000250275">
    <property type="component" value="Unassembled WGS sequence"/>
</dbReference>
<evidence type="ECO:0000313" key="4">
    <source>
        <dbReference type="Proteomes" id="UP000250275"/>
    </source>
</evidence>
<sequence length="265" mass="30289">MRQTTGRGGRSRNTEVQQRPHDMSHLLCVCGKDSDWEDTTAECERDNQKQGGRKNCERKGSISISGIIVDGSTLVRSGENFHENELSLAVSHNGYVYGGGLTIGTTTCSMTVPFDDCNKLKIECEKLASEKTEMQRHYVMWESVKSIQDSNDDPCRREKKQILSLILQKRVFNYLSIEERARHERFRRTDRYIFELLLDKSSPSTHQVSENVLLKFQPNIPTMNVDGGLFFSHRRLVSIGTRPLSRLAIRFVFIENHFTDGLAIS</sequence>
<evidence type="ECO:0000256" key="1">
    <source>
        <dbReference type="SAM" id="MobiDB-lite"/>
    </source>
</evidence>
<accession>A0A310SF80</accession>
<evidence type="ECO:0000313" key="3">
    <source>
        <dbReference type="EMBL" id="OAD56351.1"/>
    </source>
</evidence>
<dbReference type="EMBL" id="KQ762031">
    <property type="protein sequence ID" value="OAD56351.1"/>
    <property type="molecule type" value="Genomic_DNA"/>
</dbReference>
<reference evidence="3 4" key="1">
    <citation type="submission" date="2015-07" db="EMBL/GenBank/DDBJ databases">
        <title>The genome of Eufriesea mexicana.</title>
        <authorList>
            <person name="Pan H."/>
            <person name="Kapheim K."/>
        </authorList>
    </citation>
    <scope>NUCLEOTIDE SEQUENCE [LARGE SCALE GENOMIC DNA]</scope>
    <source>
        <strain evidence="3">0111107269</strain>
        <tissue evidence="3">Whole body</tissue>
    </source>
</reference>
<proteinExistence type="predicted"/>
<dbReference type="Pfam" id="PF03920">
    <property type="entry name" value="TLE_N"/>
    <property type="match status" value="1"/>
</dbReference>
<feature type="domain" description="Groucho/TLE N-terminal Q-rich" evidence="2">
    <location>
        <begin position="118"/>
        <end position="177"/>
    </location>
</feature>
<feature type="region of interest" description="Disordered" evidence="1">
    <location>
        <begin position="1"/>
        <end position="20"/>
    </location>
</feature>
<name>A0A310SF80_9HYME</name>